<keyword evidence="2" id="KW-0472">Membrane</keyword>
<gene>
    <name evidence="1" type="ORF">C1SCF055_LOCUS29489</name>
</gene>
<proteinExistence type="predicted"/>
<dbReference type="Proteomes" id="UP001152797">
    <property type="component" value="Unassembled WGS sequence"/>
</dbReference>
<protein>
    <submittedName>
        <fullName evidence="2">Transmembrane protein</fullName>
    </submittedName>
</protein>
<sequence length="158" mass="17767">MSMDLFHVRVVSQSASEEESFFHLLAIKLDADQIAIPDAREEGPSLNDTERDRYACPGPASSSLGSEKELALSYNNLKEITLLLTSHSSMWDIGEVHLKYERSNFLDCGMPTLKNFTRPSDWERVLRKIHESKRSASNGDGKAYFTKPLCLRLPSSST</sequence>
<dbReference type="EMBL" id="CAMXCT010003308">
    <property type="protein sequence ID" value="CAI4003638.1"/>
    <property type="molecule type" value="Genomic_DNA"/>
</dbReference>
<dbReference type="EMBL" id="CAMXCT020003308">
    <property type="protein sequence ID" value="CAL1157013.1"/>
    <property type="molecule type" value="Genomic_DNA"/>
</dbReference>
<comment type="caution">
    <text evidence="1">The sequence shown here is derived from an EMBL/GenBank/DDBJ whole genome shotgun (WGS) entry which is preliminary data.</text>
</comment>
<organism evidence="1">
    <name type="scientific">Cladocopium goreaui</name>
    <dbReference type="NCBI Taxonomy" id="2562237"/>
    <lineage>
        <taxon>Eukaryota</taxon>
        <taxon>Sar</taxon>
        <taxon>Alveolata</taxon>
        <taxon>Dinophyceae</taxon>
        <taxon>Suessiales</taxon>
        <taxon>Symbiodiniaceae</taxon>
        <taxon>Cladocopium</taxon>
    </lineage>
</organism>
<reference evidence="2 3" key="2">
    <citation type="submission" date="2024-05" db="EMBL/GenBank/DDBJ databases">
        <authorList>
            <person name="Chen Y."/>
            <person name="Shah S."/>
            <person name="Dougan E. K."/>
            <person name="Thang M."/>
            <person name="Chan C."/>
        </authorList>
    </citation>
    <scope>NUCLEOTIDE SEQUENCE [LARGE SCALE GENOMIC DNA]</scope>
</reference>
<accession>A0A9P1G845</accession>
<evidence type="ECO:0000313" key="2">
    <source>
        <dbReference type="EMBL" id="CAL4790950.1"/>
    </source>
</evidence>
<keyword evidence="3" id="KW-1185">Reference proteome</keyword>
<dbReference type="AlphaFoldDB" id="A0A9P1G845"/>
<name>A0A9P1G845_9DINO</name>
<evidence type="ECO:0000313" key="3">
    <source>
        <dbReference type="Proteomes" id="UP001152797"/>
    </source>
</evidence>
<evidence type="ECO:0000313" key="1">
    <source>
        <dbReference type="EMBL" id="CAI4003638.1"/>
    </source>
</evidence>
<dbReference type="EMBL" id="CAMXCT030003308">
    <property type="protein sequence ID" value="CAL4790950.1"/>
    <property type="molecule type" value="Genomic_DNA"/>
</dbReference>
<reference evidence="1" key="1">
    <citation type="submission" date="2022-10" db="EMBL/GenBank/DDBJ databases">
        <authorList>
            <person name="Chen Y."/>
            <person name="Dougan E. K."/>
            <person name="Chan C."/>
            <person name="Rhodes N."/>
            <person name="Thang M."/>
        </authorList>
    </citation>
    <scope>NUCLEOTIDE SEQUENCE</scope>
</reference>
<keyword evidence="2" id="KW-0812">Transmembrane</keyword>
<feature type="non-terminal residue" evidence="1">
    <location>
        <position position="158"/>
    </location>
</feature>